<dbReference type="GO" id="GO:0005634">
    <property type="term" value="C:nucleus"/>
    <property type="evidence" value="ECO:0007669"/>
    <property type="project" value="UniProtKB-SubCell"/>
</dbReference>
<proteinExistence type="predicted"/>
<gene>
    <name evidence="3" type="ORF">OIDMADRAFT_118358</name>
</gene>
<dbReference type="AlphaFoldDB" id="A0A0C3DNX5"/>
<evidence type="ECO:0000313" key="3">
    <source>
        <dbReference type="EMBL" id="KIN03758.1"/>
    </source>
</evidence>
<dbReference type="InterPro" id="IPR021858">
    <property type="entry name" value="Fun_TF"/>
</dbReference>
<dbReference type="PANTHER" id="PTHR37534">
    <property type="entry name" value="TRANSCRIPTIONAL ACTIVATOR PROTEIN UGA3"/>
    <property type="match status" value="1"/>
</dbReference>
<dbReference type="Pfam" id="PF11951">
    <property type="entry name" value="Fungal_trans_2"/>
    <property type="match status" value="1"/>
</dbReference>
<reference evidence="3 4" key="1">
    <citation type="submission" date="2014-04" db="EMBL/GenBank/DDBJ databases">
        <authorList>
            <consortium name="DOE Joint Genome Institute"/>
            <person name="Kuo A."/>
            <person name="Martino E."/>
            <person name="Perotto S."/>
            <person name="Kohler A."/>
            <person name="Nagy L.G."/>
            <person name="Floudas D."/>
            <person name="Copeland A."/>
            <person name="Barry K.W."/>
            <person name="Cichocki N."/>
            <person name="Veneault-Fourrey C."/>
            <person name="LaButti K."/>
            <person name="Lindquist E.A."/>
            <person name="Lipzen A."/>
            <person name="Lundell T."/>
            <person name="Morin E."/>
            <person name="Murat C."/>
            <person name="Sun H."/>
            <person name="Tunlid A."/>
            <person name="Henrissat B."/>
            <person name="Grigoriev I.V."/>
            <person name="Hibbett D.S."/>
            <person name="Martin F."/>
            <person name="Nordberg H.P."/>
            <person name="Cantor M.N."/>
            <person name="Hua S.X."/>
        </authorList>
    </citation>
    <scope>NUCLEOTIDE SEQUENCE [LARGE SCALE GENOMIC DNA]</scope>
    <source>
        <strain evidence="3 4">Zn</strain>
    </source>
</reference>
<reference evidence="4" key="2">
    <citation type="submission" date="2015-01" db="EMBL/GenBank/DDBJ databases">
        <title>Evolutionary Origins and Diversification of the Mycorrhizal Mutualists.</title>
        <authorList>
            <consortium name="DOE Joint Genome Institute"/>
            <consortium name="Mycorrhizal Genomics Consortium"/>
            <person name="Kohler A."/>
            <person name="Kuo A."/>
            <person name="Nagy L.G."/>
            <person name="Floudas D."/>
            <person name="Copeland A."/>
            <person name="Barry K.W."/>
            <person name="Cichocki N."/>
            <person name="Veneault-Fourrey C."/>
            <person name="LaButti K."/>
            <person name="Lindquist E.A."/>
            <person name="Lipzen A."/>
            <person name="Lundell T."/>
            <person name="Morin E."/>
            <person name="Murat C."/>
            <person name="Riley R."/>
            <person name="Ohm R."/>
            <person name="Sun H."/>
            <person name="Tunlid A."/>
            <person name="Henrissat B."/>
            <person name="Grigoriev I.V."/>
            <person name="Hibbett D.S."/>
            <person name="Martin F."/>
        </authorList>
    </citation>
    <scope>NUCLEOTIDE SEQUENCE [LARGE SCALE GENOMIC DNA]</scope>
    <source>
        <strain evidence="4">Zn</strain>
    </source>
</reference>
<dbReference type="PANTHER" id="PTHR37534:SF46">
    <property type="entry name" value="ZN(II)2CYS6 TRANSCRIPTION FACTOR (EUROFUNG)"/>
    <property type="match status" value="1"/>
</dbReference>
<dbReference type="STRING" id="913774.A0A0C3DNX5"/>
<keyword evidence="2" id="KW-0539">Nucleus</keyword>
<evidence type="ECO:0000313" key="4">
    <source>
        <dbReference type="Proteomes" id="UP000054321"/>
    </source>
</evidence>
<name>A0A0C3DNX5_OIDMZ</name>
<organism evidence="3 4">
    <name type="scientific">Oidiodendron maius (strain Zn)</name>
    <dbReference type="NCBI Taxonomy" id="913774"/>
    <lineage>
        <taxon>Eukaryota</taxon>
        <taxon>Fungi</taxon>
        <taxon>Dikarya</taxon>
        <taxon>Ascomycota</taxon>
        <taxon>Pezizomycotina</taxon>
        <taxon>Leotiomycetes</taxon>
        <taxon>Leotiomycetes incertae sedis</taxon>
        <taxon>Myxotrichaceae</taxon>
        <taxon>Oidiodendron</taxon>
    </lineage>
</organism>
<evidence type="ECO:0000256" key="1">
    <source>
        <dbReference type="ARBA" id="ARBA00004123"/>
    </source>
</evidence>
<accession>A0A0C3DNX5</accession>
<sequence>MLLIKEISYLEAWKKDMQQGRNLSIPTLSSKAAGLEQRLNAGVKTVISAQSSTTKFDQECDLVTQVYAQAALIYLAVVVSGNSHLLPEIRSSVAKALVAIKALPAHLLIRVSWAYCVAGCMADEAEKEEFRKILFSADRAGYKAGTMWNALDIMEEFWMLREHLNVVQFSDKCAWALAMDSLGTKILLI</sequence>
<dbReference type="Proteomes" id="UP000054321">
    <property type="component" value="Unassembled WGS sequence"/>
</dbReference>
<dbReference type="EMBL" id="KN832873">
    <property type="protein sequence ID" value="KIN03758.1"/>
    <property type="molecule type" value="Genomic_DNA"/>
</dbReference>
<protein>
    <submittedName>
        <fullName evidence="3">Uncharacterized protein</fullName>
    </submittedName>
</protein>
<dbReference type="InParanoid" id="A0A0C3DNX5"/>
<dbReference type="HOGENOM" id="CLU_1434830_0_0_1"/>
<dbReference type="OrthoDB" id="5213892at2759"/>
<evidence type="ECO:0000256" key="2">
    <source>
        <dbReference type="ARBA" id="ARBA00023242"/>
    </source>
</evidence>
<keyword evidence="4" id="KW-1185">Reference proteome</keyword>
<comment type="subcellular location">
    <subcellularLocation>
        <location evidence="1">Nucleus</location>
    </subcellularLocation>
</comment>